<gene>
    <name evidence="1" type="ORF">Patl1_22529</name>
</gene>
<evidence type="ECO:0000313" key="2">
    <source>
        <dbReference type="Proteomes" id="UP001164250"/>
    </source>
</evidence>
<evidence type="ECO:0000313" key="1">
    <source>
        <dbReference type="EMBL" id="KAJ0078823.1"/>
    </source>
</evidence>
<name>A0ACC0ZYH2_9ROSI</name>
<dbReference type="Proteomes" id="UP001164250">
    <property type="component" value="Chromosome 13"/>
</dbReference>
<protein>
    <submittedName>
        <fullName evidence="1">Uncharacterized protein</fullName>
    </submittedName>
</protein>
<reference evidence="2" key="1">
    <citation type="journal article" date="2023" name="G3 (Bethesda)">
        <title>Genome assembly and association tests identify interacting loci associated with vigor, precocity, and sex in interspecific pistachio rootstocks.</title>
        <authorList>
            <person name="Palmer W."/>
            <person name="Jacygrad E."/>
            <person name="Sagayaradj S."/>
            <person name="Cavanaugh K."/>
            <person name="Han R."/>
            <person name="Bertier L."/>
            <person name="Beede B."/>
            <person name="Kafkas S."/>
            <person name="Golino D."/>
            <person name="Preece J."/>
            <person name="Michelmore R."/>
        </authorList>
    </citation>
    <scope>NUCLEOTIDE SEQUENCE [LARGE SCALE GENOMIC DNA]</scope>
</reference>
<comment type="caution">
    <text evidence="1">The sequence shown here is derived from an EMBL/GenBank/DDBJ whole genome shotgun (WGS) entry which is preliminary data.</text>
</comment>
<dbReference type="EMBL" id="CM047909">
    <property type="protein sequence ID" value="KAJ0078823.1"/>
    <property type="molecule type" value="Genomic_DNA"/>
</dbReference>
<accession>A0ACC0ZYH2</accession>
<sequence>MTSSLPRRARHVMDLAKLFKSNYQNDAVPYFTGHFCPYEPLGFCPKSYINLQSSTLSFSTLGSCSLESPPLSGAFKNYFFRAIKTTGQDAERGGAKHGSLHPLGSVPPPTGSSPPRTTHLFRSTLDTWMLMAFTPANSPLLLSVALFALSMVVEMKNAYKAGFGAILSAGGDADSALDRLWQKKKVEVRQQ</sequence>
<keyword evidence="2" id="KW-1185">Reference proteome</keyword>
<organism evidence="1 2">
    <name type="scientific">Pistacia atlantica</name>
    <dbReference type="NCBI Taxonomy" id="434234"/>
    <lineage>
        <taxon>Eukaryota</taxon>
        <taxon>Viridiplantae</taxon>
        <taxon>Streptophyta</taxon>
        <taxon>Embryophyta</taxon>
        <taxon>Tracheophyta</taxon>
        <taxon>Spermatophyta</taxon>
        <taxon>Magnoliopsida</taxon>
        <taxon>eudicotyledons</taxon>
        <taxon>Gunneridae</taxon>
        <taxon>Pentapetalae</taxon>
        <taxon>rosids</taxon>
        <taxon>malvids</taxon>
        <taxon>Sapindales</taxon>
        <taxon>Anacardiaceae</taxon>
        <taxon>Pistacia</taxon>
    </lineage>
</organism>
<proteinExistence type="predicted"/>